<accession>A0A118JWV8</accession>
<feature type="compositionally biased region" description="Basic and acidic residues" evidence="1">
    <location>
        <begin position="74"/>
        <end position="96"/>
    </location>
</feature>
<feature type="region of interest" description="Disordered" evidence="1">
    <location>
        <begin position="74"/>
        <end position="132"/>
    </location>
</feature>
<evidence type="ECO:0000313" key="2">
    <source>
        <dbReference type="EMBL" id="KVH94992.1"/>
    </source>
</evidence>
<sequence>MISLHGARGFPFIEPKILEIEASLMKEGDGLPQEAEDCKHEHILKLEIPKAYICDFYKRHGTFWAFPRGCSSKEAVEGDQRRQREAATRGGDEQRRRAAAMSGGDDRPAGRRRQQANEPKKNENKQLDRIIEHPDGDVELRFSNNRVTRLKSLSSRFSTSDIPTSSYEKDSVIGTKFTKDEVCQPIYKIEIPNSSQSKTPNSPTASDMGYSEDYGINVLSKLEKEFSFSGKLEQEFYSP</sequence>
<organism evidence="2 3">
    <name type="scientific">Cynara cardunculus var. scolymus</name>
    <name type="common">Globe artichoke</name>
    <name type="synonym">Cynara scolymus</name>
    <dbReference type="NCBI Taxonomy" id="59895"/>
    <lineage>
        <taxon>Eukaryota</taxon>
        <taxon>Viridiplantae</taxon>
        <taxon>Streptophyta</taxon>
        <taxon>Embryophyta</taxon>
        <taxon>Tracheophyta</taxon>
        <taxon>Spermatophyta</taxon>
        <taxon>Magnoliopsida</taxon>
        <taxon>eudicotyledons</taxon>
        <taxon>Gunneridae</taxon>
        <taxon>Pentapetalae</taxon>
        <taxon>asterids</taxon>
        <taxon>campanulids</taxon>
        <taxon>Asterales</taxon>
        <taxon>Asteraceae</taxon>
        <taxon>Carduoideae</taxon>
        <taxon>Cardueae</taxon>
        <taxon>Carduinae</taxon>
        <taxon>Cynara</taxon>
    </lineage>
</organism>
<gene>
    <name evidence="2" type="ORF">Ccrd_002938</name>
</gene>
<evidence type="ECO:0000313" key="3">
    <source>
        <dbReference type="Proteomes" id="UP000243975"/>
    </source>
</evidence>
<dbReference type="STRING" id="59895.A0A118JWV8"/>
<dbReference type="EMBL" id="LEKV01004473">
    <property type="protein sequence ID" value="KVH94992.1"/>
    <property type="molecule type" value="Genomic_DNA"/>
</dbReference>
<dbReference type="Proteomes" id="UP000243975">
    <property type="component" value="Unassembled WGS sequence"/>
</dbReference>
<feature type="compositionally biased region" description="Polar residues" evidence="1">
    <location>
        <begin position="192"/>
        <end position="205"/>
    </location>
</feature>
<feature type="compositionally biased region" description="Basic and acidic residues" evidence="1">
    <location>
        <begin position="118"/>
        <end position="132"/>
    </location>
</feature>
<name>A0A118JWV8_CYNCS</name>
<proteinExistence type="predicted"/>
<keyword evidence="3" id="KW-1185">Reference proteome</keyword>
<reference evidence="2 3" key="1">
    <citation type="journal article" date="2016" name="Sci. Rep.">
        <title>The genome sequence of the outbreeding globe artichoke constructed de novo incorporating a phase-aware low-pass sequencing strategy of F1 progeny.</title>
        <authorList>
            <person name="Scaglione D."/>
            <person name="Reyes-Chin-Wo S."/>
            <person name="Acquadro A."/>
            <person name="Froenicke L."/>
            <person name="Portis E."/>
            <person name="Beitel C."/>
            <person name="Tirone M."/>
            <person name="Mauro R."/>
            <person name="Lo Monaco A."/>
            <person name="Mauromicale G."/>
            <person name="Faccioli P."/>
            <person name="Cattivelli L."/>
            <person name="Rieseberg L."/>
            <person name="Michelmore R."/>
            <person name="Lanteri S."/>
        </authorList>
    </citation>
    <scope>NUCLEOTIDE SEQUENCE [LARGE SCALE GENOMIC DNA]</scope>
    <source>
        <strain evidence="2">2C</strain>
    </source>
</reference>
<protein>
    <submittedName>
        <fullName evidence="2">Uncharacterized protein</fullName>
    </submittedName>
</protein>
<comment type="caution">
    <text evidence="2">The sequence shown here is derived from an EMBL/GenBank/DDBJ whole genome shotgun (WGS) entry which is preliminary data.</text>
</comment>
<feature type="region of interest" description="Disordered" evidence="1">
    <location>
        <begin position="188"/>
        <end position="209"/>
    </location>
</feature>
<dbReference type="AlphaFoldDB" id="A0A118JWV8"/>
<dbReference type="Gramene" id="KVH94992">
    <property type="protein sequence ID" value="KVH94992"/>
    <property type="gene ID" value="Ccrd_002938"/>
</dbReference>
<evidence type="ECO:0000256" key="1">
    <source>
        <dbReference type="SAM" id="MobiDB-lite"/>
    </source>
</evidence>